<reference evidence="7 8" key="1">
    <citation type="submission" date="2017-07" db="EMBL/GenBank/DDBJ databases">
        <authorList>
            <person name="Talla V."/>
            <person name="Backstrom N."/>
        </authorList>
    </citation>
    <scope>NUCLEOTIDE SEQUENCE [LARGE SCALE GENOMIC DNA]</scope>
</reference>
<keyword evidence="8" id="KW-1185">Reference proteome</keyword>
<evidence type="ECO:0000313" key="7">
    <source>
        <dbReference type="EMBL" id="VVD03961.1"/>
    </source>
</evidence>
<evidence type="ECO:0000256" key="4">
    <source>
        <dbReference type="ARBA" id="ARBA00022824"/>
    </source>
</evidence>
<evidence type="ECO:0000256" key="3">
    <source>
        <dbReference type="ARBA" id="ARBA00004370"/>
    </source>
</evidence>
<evidence type="ECO:0000256" key="2">
    <source>
        <dbReference type="ARBA" id="ARBA00004240"/>
    </source>
</evidence>
<dbReference type="GO" id="GO:0016020">
    <property type="term" value="C:membrane"/>
    <property type="evidence" value="ECO:0007669"/>
    <property type="project" value="UniProtKB-SubCell"/>
</dbReference>
<dbReference type="GO" id="GO:0005783">
    <property type="term" value="C:endoplasmic reticulum"/>
    <property type="evidence" value="ECO:0007669"/>
    <property type="project" value="UniProtKB-SubCell"/>
</dbReference>
<gene>
    <name evidence="7" type="ORF">LSINAPIS_LOCUS13839</name>
</gene>
<dbReference type="InterPro" id="IPR029058">
    <property type="entry name" value="AB_hydrolase_fold"/>
</dbReference>
<proteinExistence type="predicted"/>
<evidence type="ECO:0000256" key="5">
    <source>
        <dbReference type="ARBA" id="ARBA00023128"/>
    </source>
</evidence>
<name>A0A5E4R104_9NEOP</name>
<dbReference type="Proteomes" id="UP000324832">
    <property type="component" value="Unassembled WGS sequence"/>
</dbReference>
<dbReference type="PANTHER" id="PTHR48182:SF2">
    <property type="entry name" value="PROTEIN SERAC1"/>
    <property type="match status" value="1"/>
</dbReference>
<keyword evidence="4" id="KW-0256">Endoplasmic reticulum</keyword>
<evidence type="ECO:0000313" key="8">
    <source>
        <dbReference type="Proteomes" id="UP000324832"/>
    </source>
</evidence>
<sequence length="168" mass="19223">MDFPGARVISINYTSDPYLWRPLWRAEQMTSQLLDLGVGQRPIIWVGHSKGGLFIKQIYCEAYNAHLRLNENENGNTDDKLGEDYSKYTLVNSQDCNEEIFNNSDNELRSRLWNKSAGFMFYSVPHRGSPLADIKTPITARTGCSQPGRDLPDTHVRAVAEDCQRRLR</sequence>
<dbReference type="AlphaFoldDB" id="A0A5E4R104"/>
<keyword evidence="6" id="KW-0472">Membrane</keyword>
<dbReference type="EMBL" id="FZQP02006815">
    <property type="protein sequence ID" value="VVD03961.1"/>
    <property type="molecule type" value="Genomic_DNA"/>
</dbReference>
<evidence type="ECO:0008006" key="9">
    <source>
        <dbReference type="Google" id="ProtNLM"/>
    </source>
</evidence>
<dbReference type="InterPro" id="IPR052374">
    <property type="entry name" value="SERAC1"/>
</dbReference>
<evidence type="ECO:0000256" key="6">
    <source>
        <dbReference type="ARBA" id="ARBA00023136"/>
    </source>
</evidence>
<dbReference type="PANTHER" id="PTHR48182">
    <property type="entry name" value="PROTEIN SERAC1"/>
    <property type="match status" value="1"/>
</dbReference>
<protein>
    <recommendedName>
        <fullName evidence="9">Protein SERAC1</fullName>
    </recommendedName>
</protein>
<dbReference type="Gene3D" id="3.40.50.1820">
    <property type="entry name" value="alpha/beta hydrolase"/>
    <property type="match status" value="1"/>
</dbReference>
<accession>A0A5E4R104</accession>
<keyword evidence="5" id="KW-0496">Mitochondrion</keyword>
<dbReference type="SUPFAM" id="SSF53474">
    <property type="entry name" value="alpha/beta-Hydrolases"/>
    <property type="match status" value="1"/>
</dbReference>
<organism evidence="7 8">
    <name type="scientific">Leptidea sinapis</name>
    <dbReference type="NCBI Taxonomy" id="189913"/>
    <lineage>
        <taxon>Eukaryota</taxon>
        <taxon>Metazoa</taxon>
        <taxon>Ecdysozoa</taxon>
        <taxon>Arthropoda</taxon>
        <taxon>Hexapoda</taxon>
        <taxon>Insecta</taxon>
        <taxon>Pterygota</taxon>
        <taxon>Neoptera</taxon>
        <taxon>Endopterygota</taxon>
        <taxon>Lepidoptera</taxon>
        <taxon>Glossata</taxon>
        <taxon>Ditrysia</taxon>
        <taxon>Papilionoidea</taxon>
        <taxon>Pieridae</taxon>
        <taxon>Dismorphiinae</taxon>
        <taxon>Leptidea</taxon>
    </lineage>
</organism>
<comment type="subcellular location">
    <subcellularLocation>
        <location evidence="2">Endoplasmic reticulum</location>
    </subcellularLocation>
    <subcellularLocation>
        <location evidence="3">Membrane</location>
    </subcellularLocation>
    <subcellularLocation>
        <location evidence="1">Mitochondrion</location>
    </subcellularLocation>
</comment>
<evidence type="ECO:0000256" key="1">
    <source>
        <dbReference type="ARBA" id="ARBA00004173"/>
    </source>
</evidence>
<dbReference type="GO" id="GO:0005739">
    <property type="term" value="C:mitochondrion"/>
    <property type="evidence" value="ECO:0007669"/>
    <property type="project" value="UniProtKB-SubCell"/>
</dbReference>